<evidence type="ECO:0000313" key="3">
    <source>
        <dbReference type="Proteomes" id="UP001054889"/>
    </source>
</evidence>
<evidence type="ECO:0000313" key="2">
    <source>
        <dbReference type="EMBL" id="GJN32860.1"/>
    </source>
</evidence>
<feature type="region of interest" description="Disordered" evidence="1">
    <location>
        <begin position="63"/>
        <end position="105"/>
    </location>
</feature>
<evidence type="ECO:0000256" key="1">
    <source>
        <dbReference type="SAM" id="MobiDB-lite"/>
    </source>
</evidence>
<dbReference type="EMBL" id="BQKI01000084">
    <property type="protein sequence ID" value="GJN32860.1"/>
    <property type="molecule type" value="Genomic_DNA"/>
</dbReference>
<organism evidence="2 3">
    <name type="scientific">Eleusine coracana subsp. coracana</name>
    <dbReference type="NCBI Taxonomy" id="191504"/>
    <lineage>
        <taxon>Eukaryota</taxon>
        <taxon>Viridiplantae</taxon>
        <taxon>Streptophyta</taxon>
        <taxon>Embryophyta</taxon>
        <taxon>Tracheophyta</taxon>
        <taxon>Spermatophyta</taxon>
        <taxon>Magnoliopsida</taxon>
        <taxon>Liliopsida</taxon>
        <taxon>Poales</taxon>
        <taxon>Poaceae</taxon>
        <taxon>PACMAD clade</taxon>
        <taxon>Chloridoideae</taxon>
        <taxon>Cynodonteae</taxon>
        <taxon>Eleusininae</taxon>
        <taxon>Eleusine</taxon>
    </lineage>
</organism>
<gene>
    <name evidence="2" type="primary">gb21399</name>
    <name evidence="2" type="ORF">PR202_gb21399</name>
</gene>
<comment type="caution">
    <text evidence="2">The sequence shown here is derived from an EMBL/GenBank/DDBJ whole genome shotgun (WGS) entry which is preliminary data.</text>
</comment>
<feature type="region of interest" description="Disordered" evidence="1">
    <location>
        <begin position="25"/>
        <end position="44"/>
    </location>
</feature>
<proteinExistence type="predicted"/>
<sequence>MPGALCSRAPALTRPAASAAWHRVPPPAWLRSSPGPAPPCPGRALPLPASRLAALAYRLGTASRRLAPPRRRASKRDPAAASRSCSRDPSGLSLEMESNRGKTGRKLKLREYLVLG</sequence>
<keyword evidence="3" id="KW-1185">Reference proteome</keyword>
<dbReference type="AlphaFoldDB" id="A0AAV5FEN0"/>
<protein>
    <submittedName>
        <fullName evidence="2">Uncharacterized protein</fullName>
    </submittedName>
</protein>
<accession>A0AAV5FEN0</accession>
<reference evidence="2" key="2">
    <citation type="submission" date="2021-12" db="EMBL/GenBank/DDBJ databases">
        <title>Resequencing data analysis of finger millet.</title>
        <authorList>
            <person name="Hatakeyama M."/>
            <person name="Aluri S."/>
            <person name="Balachadran M.T."/>
            <person name="Sivarajan S.R."/>
            <person name="Poveda L."/>
            <person name="Shimizu-Inatsugi R."/>
            <person name="Schlapbach R."/>
            <person name="Sreeman S.M."/>
            <person name="Shimizu K.K."/>
        </authorList>
    </citation>
    <scope>NUCLEOTIDE SEQUENCE</scope>
</reference>
<reference evidence="2" key="1">
    <citation type="journal article" date="2018" name="DNA Res.">
        <title>Multiple hybrid de novo genome assembly of finger millet, an orphan allotetraploid crop.</title>
        <authorList>
            <person name="Hatakeyama M."/>
            <person name="Aluri S."/>
            <person name="Balachadran M.T."/>
            <person name="Sivarajan S.R."/>
            <person name="Patrignani A."/>
            <person name="Gruter S."/>
            <person name="Poveda L."/>
            <person name="Shimizu-Inatsugi R."/>
            <person name="Baeten J."/>
            <person name="Francoijs K.J."/>
            <person name="Nataraja K.N."/>
            <person name="Reddy Y.A.N."/>
            <person name="Phadnis S."/>
            <person name="Ravikumar R.L."/>
            <person name="Schlapbach R."/>
            <person name="Sreeman S.M."/>
            <person name="Shimizu K.K."/>
        </authorList>
    </citation>
    <scope>NUCLEOTIDE SEQUENCE</scope>
</reference>
<dbReference type="Proteomes" id="UP001054889">
    <property type="component" value="Unassembled WGS sequence"/>
</dbReference>
<name>A0AAV5FEN0_ELECO</name>